<accession>A0A7C0ZI56</accession>
<evidence type="ECO:0000313" key="4">
    <source>
        <dbReference type="EMBL" id="HDI83483.1"/>
    </source>
</evidence>
<evidence type="ECO:0000259" key="3">
    <source>
        <dbReference type="PROSITE" id="PS51779"/>
    </source>
</evidence>
<name>A0A7C0ZI56_UNCW3</name>
<evidence type="ECO:0000256" key="2">
    <source>
        <dbReference type="ARBA" id="ARBA00023136"/>
    </source>
</evidence>
<keyword evidence="2" id="KW-0472">Membrane</keyword>
<feature type="domain" description="POTRA" evidence="3">
    <location>
        <begin position="99"/>
        <end position="176"/>
    </location>
</feature>
<dbReference type="Proteomes" id="UP000885847">
    <property type="component" value="Unassembled WGS sequence"/>
</dbReference>
<dbReference type="Pfam" id="PF07244">
    <property type="entry name" value="POTRA"/>
    <property type="match status" value="3"/>
</dbReference>
<dbReference type="Pfam" id="PF01103">
    <property type="entry name" value="Omp85"/>
    <property type="match status" value="1"/>
</dbReference>
<evidence type="ECO:0000256" key="1">
    <source>
        <dbReference type="ARBA" id="ARBA00004370"/>
    </source>
</evidence>
<dbReference type="AlphaFoldDB" id="A0A7C0ZI56"/>
<dbReference type="InterPro" id="IPR000184">
    <property type="entry name" value="Bac_surfAg_D15"/>
</dbReference>
<dbReference type="EMBL" id="DQWE01000322">
    <property type="protein sequence ID" value="HDI83483.1"/>
    <property type="molecule type" value="Genomic_DNA"/>
</dbReference>
<protein>
    <recommendedName>
        <fullName evidence="3">POTRA domain-containing protein</fullName>
    </recommendedName>
</protein>
<comment type="subcellular location">
    <subcellularLocation>
        <location evidence="1">Membrane</location>
    </subcellularLocation>
</comment>
<dbReference type="GO" id="GO:0019867">
    <property type="term" value="C:outer membrane"/>
    <property type="evidence" value="ECO:0007669"/>
    <property type="project" value="InterPro"/>
</dbReference>
<dbReference type="Gene3D" id="3.10.20.310">
    <property type="entry name" value="membrane protein fhac"/>
    <property type="match status" value="3"/>
</dbReference>
<proteinExistence type="predicted"/>
<dbReference type="PROSITE" id="PS51779">
    <property type="entry name" value="POTRA"/>
    <property type="match status" value="2"/>
</dbReference>
<reference evidence="4" key="1">
    <citation type="journal article" date="2020" name="mSystems">
        <title>Genome- and Community-Level Interaction Insights into Carbon Utilization and Element Cycling Functions of Hydrothermarchaeota in Hydrothermal Sediment.</title>
        <authorList>
            <person name="Zhou Z."/>
            <person name="Liu Y."/>
            <person name="Xu W."/>
            <person name="Pan J."/>
            <person name="Luo Z.H."/>
            <person name="Li M."/>
        </authorList>
    </citation>
    <scope>NUCLEOTIDE SEQUENCE [LARGE SCALE GENOMIC DNA]</scope>
    <source>
        <strain evidence="4">HyVt-102</strain>
    </source>
</reference>
<dbReference type="Gene3D" id="2.40.160.50">
    <property type="entry name" value="membrane protein fhac: a member of the omp85/tpsb transporter family"/>
    <property type="match status" value="1"/>
</dbReference>
<comment type="caution">
    <text evidence="4">The sequence shown here is derived from an EMBL/GenBank/DDBJ whole genome shotgun (WGS) entry which is preliminary data.</text>
</comment>
<dbReference type="InterPro" id="IPR034746">
    <property type="entry name" value="POTRA"/>
</dbReference>
<feature type="domain" description="POTRA" evidence="3">
    <location>
        <begin position="18"/>
        <end position="96"/>
    </location>
</feature>
<sequence>MRKTIILILLGFKLFAGFKIIDVQFEGNRAFRSKFLMEKIQSKVGNEYNEYVLRHDELKLLMLYRDNGYFDVEVKKYIKVNLRKKGVSLKFKIEEGMLYPIKKIEILGNFNIPRDSILSLLRVKRDGPYDALRISLSNYAIMDYYSRKGFAYANVRDTFVVLKDMGVIVKFLIDEGKRVYIKDVQVENRTKIRESVLKKYITLKKGEIYNPEKVTRIKRDLLSTHLFGRIGTKTEGELEQKDSVVVKFILYPSKLLDITFGGGFLSPEWLIAKGGIVKRGILGGEHRLKITGEYGFGINGGRKDNIFLTFTSRDILYSPFNLILKYKLMEEVKDYHSFLKVYEGQLGYTHSENRGGYISIKWKDENTVSDTASYQSYERVLSFHTEVDFRDNPFDPTKGIKILVNLAHGGGFLGGGNNFQSYLFRAGGAIGIGKLVFEMFGGTGKVFYTDLPTYSSLFYTDGRTTVRGLPAYSIGGIVDSLTQKRYYDEFKSFNFQVKYRIIPSLYFIVFYDGLFIQTNYLSYGLGINYITPVGPLRLEFGMCESEKNFVLSIGGIL</sequence>
<organism evidence="4">
    <name type="scientific">candidate division WOR-3 bacterium</name>
    <dbReference type="NCBI Taxonomy" id="2052148"/>
    <lineage>
        <taxon>Bacteria</taxon>
        <taxon>Bacteria division WOR-3</taxon>
    </lineage>
</organism>
<gene>
    <name evidence="4" type="ORF">ENF18_06810</name>
</gene>
<dbReference type="InterPro" id="IPR010827">
    <property type="entry name" value="BamA/TamA_POTRA"/>
</dbReference>